<sequence>MVCFQGTDVLVLGSGAGLAYGGVCAWLLEGTEARAEAWLRRESGNC</sequence>
<dbReference type="EMBL" id="JRRC01014747">
    <property type="protein sequence ID" value="KHF97692.1"/>
    <property type="molecule type" value="Genomic_DNA"/>
</dbReference>
<evidence type="ECO:0000313" key="2">
    <source>
        <dbReference type="EMBL" id="KHG05646.1"/>
    </source>
</evidence>
<accession>A0A0B0N370</accession>
<organism evidence="2 3">
    <name type="scientific">Gossypium arboreum</name>
    <name type="common">Tree cotton</name>
    <name type="synonym">Gossypium nanking</name>
    <dbReference type="NCBI Taxonomy" id="29729"/>
    <lineage>
        <taxon>Eukaryota</taxon>
        <taxon>Viridiplantae</taxon>
        <taxon>Streptophyta</taxon>
        <taxon>Embryophyta</taxon>
        <taxon>Tracheophyta</taxon>
        <taxon>Spermatophyta</taxon>
        <taxon>Magnoliopsida</taxon>
        <taxon>eudicotyledons</taxon>
        <taxon>Gunneridae</taxon>
        <taxon>Pentapetalae</taxon>
        <taxon>rosids</taxon>
        <taxon>malvids</taxon>
        <taxon>Malvales</taxon>
        <taxon>Malvaceae</taxon>
        <taxon>Malvoideae</taxon>
        <taxon>Gossypium</taxon>
    </lineage>
</organism>
<reference evidence="3" key="2">
    <citation type="submission" date="2014-09" db="EMBL/GenBank/DDBJ databases">
        <authorList>
            <person name="Mudge J."/>
            <person name="Ramaraj T."/>
            <person name="Lindquist I.E."/>
            <person name="Bharti A.K."/>
            <person name="Sundararajan A."/>
            <person name="Cameron C.T."/>
            <person name="Woodward J.E."/>
            <person name="May G.D."/>
            <person name="Brubaker C."/>
            <person name="Broadhvest J."/>
            <person name="Wilkins T.A."/>
        </authorList>
    </citation>
    <scope>NUCLEOTIDE SEQUENCE</scope>
    <source>
        <strain evidence="3">cv. AKA8401</strain>
    </source>
</reference>
<dbReference type="AlphaFoldDB" id="A0A0B0N370"/>
<evidence type="ECO:0000313" key="1">
    <source>
        <dbReference type="EMBL" id="KHF97692.1"/>
    </source>
</evidence>
<comment type="caution">
    <text evidence="2">The sequence shown here is derived from an EMBL/GenBank/DDBJ whole genome shotgun (WGS) entry which is preliminary data.</text>
</comment>
<name>A0A0B0N370_GOSAR</name>
<evidence type="ECO:0000313" key="3">
    <source>
        <dbReference type="Proteomes" id="UP000032142"/>
    </source>
</evidence>
<reference evidence="2" key="1">
    <citation type="submission" date="2014-09" db="EMBL/GenBank/DDBJ databases">
        <title>G. arboreum L. cv. AKA8401 A2 genome assembly version 1.0.</title>
        <authorList>
            <person name="Mudge J."/>
            <person name="Ramaraj T."/>
            <person name="Lindquist I.E."/>
            <person name="Bharti A.K."/>
            <person name="Sundararajan A."/>
            <person name="Cameron C.T."/>
            <person name="Woodward J.E."/>
            <person name="May G.D."/>
            <person name="Brubaker C."/>
            <person name="Broadhvest J."/>
            <person name="Wilkins T.A."/>
        </authorList>
    </citation>
    <scope>NUCLEOTIDE SEQUENCE</scope>
</reference>
<keyword evidence="3" id="KW-1185">Reference proteome</keyword>
<dbReference type="EMBL" id="JRRC01434686">
    <property type="protein sequence ID" value="KHG05646.1"/>
    <property type="molecule type" value="Genomic_DNA"/>
</dbReference>
<dbReference type="Proteomes" id="UP000032142">
    <property type="component" value="Unassembled WGS sequence"/>
</dbReference>
<proteinExistence type="predicted"/>
<gene>
    <name evidence="2" type="ORF">F383_30978</name>
    <name evidence="1" type="ORF">F383_37026</name>
</gene>
<protein>
    <submittedName>
        <fullName evidence="2">Uncharacterized protein</fullName>
    </submittedName>
</protein>